<reference evidence="2" key="1">
    <citation type="submission" date="2023-07" db="EMBL/GenBank/DDBJ databases">
        <title>The genome sequence of Rhodocytophaga aerolata KACC 12507.</title>
        <authorList>
            <person name="Zhang X."/>
        </authorList>
    </citation>
    <scope>NUCLEOTIDE SEQUENCE</scope>
    <source>
        <strain evidence="2">KACC 12507</strain>
    </source>
</reference>
<proteinExistence type="predicted"/>
<comment type="caution">
    <text evidence="2">The sequence shown here is derived from an EMBL/GenBank/DDBJ whole genome shotgun (WGS) entry which is preliminary data.</text>
</comment>
<gene>
    <name evidence="2" type="ORF">Q0590_31655</name>
</gene>
<dbReference type="RefSeq" id="WP_302041673.1">
    <property type="nucleotide sequence ID" value="NZ_JAUKPO010000038.1"/>
</dbReference>
<feature type="transmembrane region" description="Helical" evidence="1">
    <location>
        <begin position="53"/>
        <end position="71"/>
    </location>
</feature>
<keyword evidence="1" id="KW-1133">Transmembrane helix</keyword>
<keyword evidence="3" id="KW-1185">Reference proteome</keyword>
<keyword evidence="1" id="KW-0472">Membrane</keyword>
<protein>
    <submittedName>
        <fullName evidence="2">Uncharacterized protein</fullName>
    </submittedName>
</protein>
<accession>A0ABT8RFJ5</accession>
<keyword evidence="1" id="KW-0812">Transmembrane</keyword>
<organism evidence="2 3">
    <name type="scientific">Rhodocytophaga aerolata</name>
    <dbReference type="NCBI Taxonomy" id="455078"/>
    <lineage>
        <taxon>Bacteria</taxon>
        <taxon>Pseudomonadati</taxon>
        <taxon>Bacteroidota</taxon>
        <taxon>Cytophagia</taxon>
        <taxon>Cytophagales</taxon>
        <taxon>Rhodocytophagaceae</taxon>
        <taxon>Rhodocytophaga</taxon>
    </lineage>
</organism>
<name>A0ABT8RFJ5_9BACT</name>
<evidence type="ECO:0000313" key="2">
    <source>
        <dbReference type="EMBL" id="MDO1450873.1"/>
    </source>
</evidence>
<dbReference type="Proteomes" id="UP001168528">
    <property type="component" value="Unassembled WGS sequence"/>
</dbReference>
<evidence type="ECO:0000256" key="1">
    <source>
        <dbReference type="SAM" id="Phobius"/>
    </source>
</evidence>
<dbReference type="EMBL" id="JAUKPO010000038">
    <property type="protein sequence ID" value="MDO1450873.1"/>
    <property type="molecule type" value="Genomic_DNA"/>
</dbReference>
<sequence>MCKKENIFSCEVLPIKSIRRVDETMTRLPIGRLLCANLKEFKKPAMKLINRGLIKYGLIIGMILLITKCNYRTSSHRRFSQALDIRIPDDFKVIKDEYQENWQDFAVTYEITLTDESMLKLTKSIRESKFYNPQAFGNDYVSREMLVEHGEDKAVWARSDSGYIFQNDSDRDGYSAKIDTISLIAEFHEFHD</sequence>
<evidence type="ECO:0000313" key="3">
    <source>
        <dbReference type="Proteomes" id="UP001168528"/>
    </source>
</evidence>